<gene>
    <name evidence="1" type="ORF">OB962_04600</name>
</gene>
<keyword evidence="2" id="KW-1185">Reference proteome</keyword>
<proteinExistence type="predicted"/>
<organism evidence="1 2">
    <name type="scientific">Aeromonas piscicola</name>
    <dbReference type="NCBI Taxonomy" id="600645"/>
    <lineage>
        <taxon>Bacteria</taxon>
        <taxon>Pseudomonadati</taxon>
        <taxon>Pseudomonadota</taxon>
        <taxon>Gammaproteobacteria</taxon>
        <taxon>Aeromonadales</taxon>
        <taxon>Aeromonadaceae</taxon>
        <taxon>Aeromonas</taxon>
    </lineage>
</organism>
<reference evidence="1" key="1">
    <citation type="submission" date="2024-05" db="EMBL/GenBank/DDBJ databases">
        <title>WGS of Aeromonas isolates.</title>
        <authorList>
            <person name="Lee H."/>
        </authorList>
    </citation>
    <scope>NUCLEOTIDE SEQUENCE</scope>
    <source>
        <strain evidence="1">LP308</strain>
    </source>
</reference>
<dbReference type="RefSeq" id="WP_290041212.1">
    <property type="nucleotide sequence ID" value="NZ_JAOPLU010000001.1"/>
</dbReference>
<dbReference type="EMBL" id="JAOPLU010000001">
    <property type="protein sequence ID" value="MDM5130285.1"/>
    <property type="molecule type" value="Genomic_DNA"/>
</dbReference>
<comment type="caution">
    <text evidence="1">The sequence shown here is derived from an EMBL/GenBank/DDBJ whole genome shotgun (WGS) entry which is preliminary data.</text>
</comment>
<sequence>MAAPIWRVVAAMVNVGTDYHPLPLADQLAHSITGAAKAGEVNLSRQLFTHIPWTDKDRCFVQHRVGRYQWPANTPPLHIVGIGKARQHQTVG</sequence>
<evidence type="ECO:0000313" key="2">
    <source>
        <dbReference type="Proteomes" id="UP001168109"/>
    </source>
</evidence>
<protein>
    <submittedName>
        <fullName evidence="1">Uncharacterized protein</fullName>
    </submittedName>
</protein>
<evidence type="ECO:0000313" key="1">
    <source>
        <dbReference type="EMBL" id="MDM5130285.1"/>
    </source>
</evidence>
<accession>A0ABT7Q8M2</accession>
<name>A0ABT7Q8M2_9GAMM</name>
<dbReference type="Proteomes" id="UP001168109">
    <property type="component" value="Unassembled WGS sequence"/>
</dbReference>